<dbReference type="InterPro" id="IPR037671">
    <property type="entry name" value="PIGN_N"/>
</dbReference>
<feature type="transmembrane region" description="Helical" evidence="13">
    <location>
        <begin position="404"/>
        <end position="425"/>
    </location>
</feature>
<comment type="function">
    <text evidence="13">Ethanolamine phosphate transferase involved in glycosylphosphatidylinositol-anchor biosynthesis. Transfers ethanolamine phosphate to the first alpha-1,4-linked mannose of the glycosylphosphatidylinositol precursor of GPI-anchor.</text>
</comment>
<dbReference type="SUPFAM" id="SSF53649">
    <property type="entry name" value="Alkaline phosphatase-like"/>
    <property type="match status" value="1"/>
</dbReference>
<evidence type="ECO:0000256" key="10">
    <source>
        <dbReference type="ARBA" id="ARBA00022989"/>
    </source>
</evidence>
<dbReference type="EC" id="2.-.-.-" evidence="13"/>
<evidence type="ECO:0000256" key="3">
    <source>
        <dbReference type="ARBA" id="ARBA00005335"/>
    </source>
</evidence>
<keyword evidence="9 13" id="KW-0256">Endoplasmic reticulum</keyword>
<proteinExistence type="inferred from homology"/>
<organism evidence="15 16">
    <name type="scientific">Oikopleura dioica</name>
    <name type="common">Tunicate</name>
    <dbReference type="NCBI Taxonomy" id="34765"/>
    <lineage>
        <taxon>Eukaryota</taxon>
        <taxon>Metazoa</taxon>
        <taxon>Chordata</taxon>
        <taxon>Tunicata</taxon>
        <taxon>Appendicularia</taxon>
        <taxon>Copelata</taxon>
        <taxon>Oikopleuridae</taxon>
        <taxon>Oikopleura</taxon>
    </lineage>
</organism>
<evidence type="ECO:0000256" key="2">
    <source>
        <dbReference type="ARBA" id="ARBA00004687"/>
    </source>
</evidence>
<evidence type="ECO:0000256" key="7">
    <source>
        <dbReference type="ARBA" id="ARBA00022679"/>
    </source>
</evidence>
<evidence type="ECO:0000256" key="8">
    <source>
        <dbReference type="ARBA" id="ARBA00022692"/>
    </source>
</evidence>
<evidence type="ECO:0000313" key="15">
    <source>
        <dbReference type="EMBL" id="CAG5090751.1"/>
    </source>
</evidence>
<evidence type="ECO:0000256" key="6">
    <source>
        <dbReference type="ARBA" id="ARBA00022502"/>
    </source>
</evidence>
<feature type="transmembrane region" description="Helical" evidence="13">
    <location>
        <begin position="542"/>
        <end position="561"/>
    </location>
</feature>
<evidence type="ECO:0000256" key="12">
    <source>
        <dbReference type="ARBA" id="ARBA00023180"/>
    </source>
</evidence>
<feature type="transmembrane region" description="Helical" evidence="13">
    <location>
        <begin position="702"/>
        <end position="727"/>
    </location>
</feature>
<dbReference type="CDD" id="cd16020">
    <property type="entry name" value="GPI_EPT_1"/>
    <property type="match status" value="1"/>
</dbReference>
<dbReference type="Pfam" id="PF04987">
    <property type="entry name" value="PigN"/>
    <property type="match status" value="1"/>
</dbReference>
<keyword evidence="11 13" id="KW-0472">Membrane</keyword>
<feature type="transmembrane region" description="Helical" evidence="13">
    <location>
        <begin position="437"/>
        <end position="458"/>
    </location>
</feature>
<evidence type="ECO:0000256" key="13">
    <source>
        <dbReference type="RuleBase" id="RU367138"/>
    </source>
</evidence>
<dbReference type="InterPro" id="IPR002591">
    <property type="entry name" value="Phosphodiest/P_Trfase"/>
</dbReference>
<dbReference type="InterPro" id="IPR017850">
    <property type="entry name" value="Alkaline_phosphatase_core_sf"/>
</dbReference>
<feature type="domain" description="GPI ethanolamine phosphate transferase 1 C-terminal" evidence="14">
    <location>
        <begin position="571"/>
        <end position="761"/>
    </location>
</feature>
<dbReference type="PANTHER" id="PTHR12250">
    <property type="entry name" value="PHOSPHATIDYLINOSITOL GLYCAN, CLASS N"/>
    <property type="match status" value="1"/>
</dbReference>
<comment type="pathway">
    <text evidence="2 13">Glycolipid biosynthesis; glycosylphosphatidylinositol-anchor biosynthesis.</text>
</comment>
<comment type="similarity">
    <text evidence="3">Belongs to the UPF0220 family.</text>
</comment>
<keyword evidence="6 13" id="KW-0337">GPI-anchor biosynthesis</keyword>
<dbReference type="InterPro" id="IPR017852">
    <property type="entry name" value="GPI_EtnP_transferase_1_C"/>
</dbReference>
<reference evidence="15 16" key="1">
    <citation type="submission" date="2021-04" db="EMBL/GenBank/DDBJ databases">
        <authorList>
            <person name="Bliznina A."/>
        </authorList>
    </citation>
    <scope>NUCLEOTIDE SEQUENCE [LARGE SCALE GENOMIC DNA]</scope>
</reference>
<dbReference type="Gene3D" id="3.40.720.10">
    <property type="entry name" value="Alkaline Phosphatase, subunit A"/>
    <property type="match status" value="1"/>
</dbReference>
<feature type="transmembrane region" description="Helical" evidence="13">
    <location>
        <begin position="768"/>
        <end position="792"/>
    </location>
</feature>
<keyword evidence="8 13" id="KW-0812">Transmembrane</keyword>
<feature type="transmembrane region" description="Helical" evidence="13">
    <location>
        <begin position="854"/>
        <end position="874"/>
    </location>
</feature>
<keyword evidence="7 13" id="KW-0808">Transferase</keyword>
<keyword evidence="16" id="KW-1185">Reference proteome</keyword>
<evidence type="ECO:0000256" key="9">
    <source>
        <dbReference type="ARBA" id="ARBA00022824"/>
    </source>
</evidence>
<dbReference type="Proteomes" id="UP001158576">
    <property type="component" value="Chromosome PAR"/>
</dbReference>
<feature type="transmembrane region" description="Helical" evidence="13">
    <location>
        <begin position="938"/>
        <end position="958"/>
    </location>
</feature>
<dbReference type="InterPro" id="IPR007919">
    <property type="entry name" value="UPF0220"/>
</dbReference>
<evidence type="ECO:0000313" key="16">
    <source>
        <dbReference type="Proteomes" id="UP001158576"/>
    </source>
</evidence>
<dbReference type="Pfam" id="PF01663">
    <property type="entry name" value="Phosphodiest"/>
    <property type="match status" value="1"/>
</dbReference>
<keyword evidence="10 13" id="KW-1133">Transmembrane helix</keyword>
<name>A0ABN7S4R8_OIKDI</name>
<sequence>MKFGQYVIVTFILHALFFFSIFEIFLTSPIITGLESLPPKNKPLAKRVVIVSIDGMRHRTFVLKNEEGEFRAKHILGRACNQGVYARSITQLPTESRPGHVAFLGGFGEDVSAVMAGWKKNPVPFDTVLNKSTEAWAFGSPDIVDIFSEPSHVHGVTYSEELEDFSASNADYLDTWVEDQFQAFMEDPPASVHQDGVIFFLHLLGTDTNGHAHRPQSPQYVNNVDVVDKIVKNVERIVNDFFQDDETAFVVTSDHGMTEWGSHGSGSEDETVTPFIAWGSGIRHFQDLESCESFHTPAHDDIRQIDISPTISLLLGTSLPANSIGIAPFSIFNASKENLAMLKATNLRQLWHQYEAKSRSSGIPYKKLSIEKIIEAENSGLLETETLKDVVEGIFFHHRALRPVLSTLVISMMVAWQLTSVGLCGRFLTDDVRRPKFSLPIFVFTALPFILIPIVYKLSLRNSFWSFAALISIYFFSFYSKVILQLILSARPLNLIKLIFTTSFLAFITTLIFNYRWFLSLIFVSFPFLYSLLTSKYVRPSLYISFGSLSIFPMLPTINLFSLQPPDLPIYISWMVFTLSWIFPFLETFDMVARFQAISISCFSLYCLLSTFYEGLFHMILVWSLSEWMRVEIPLATFDSASFKEKSSLFSEIGKFKKDDVRRSLTFIYFIMMAFFGCGNVANLNSFSPSSILPFVHVFNPFLMGFLLFFKVILPFLPVCVAFLIIIRLLNIPFTAIFHFLVIFSDLLAFIFFFQVRDDGSWMDVGLSISYFSITLLMFLSLTLLMCVAHFMTHKKWKKMVGFDMDGLGGGGGLRNAIASVVSGLLFFTGWWIAIDAAVRCNVTANPELEMYNYYHICGVIGTLAFFMINMVSNSHLTDGSMYEDGCLGAVGARVWLLVGFLGAFGAVIASMCVLFAAYVAHPPQVPDDKMGYCPTRVYPGLAIFLQNFFIFLGSIAFKFGRQEE</sequence>
<evidence type="ECO:0000256" key="1">
    <source>
        <dbReference type="ARBA" id="ARBA00004477"/>
    </source>
</evidence>
<evidence type="ECO:0000256" key="5">
    <source>
        <dbReference type="ARBA" id="ARBA00020831"/>
    </source>
</evidence>
<feature type="transmembrane region" description="Helical" evidence="13">
    <location>
        <begin position="464"/>
        <end position="484"/>
    </location>
</feature>
<feature type="transmembrane region" description="Helical" evidence="13">
    <location>
        <begin position="813"/>
        <end position="834"/>
    </location>
</feature>
<dbReference type="Pfam" id="PF05255">
    <property type="entry name" value="UPF0220"/>
    <property type="match status" value="1"/>
</dbReference>
<gene>
    <name evidence="15" type="ORF">OKIOD_LOCUS4268</name>
</gene>
<evidence type="ECO:0000256" key="4">
    <source>
        <dbReference type="ARBA" id="ARBA00008400"/>
    </source>
</evidence>
<feature type="transmembrane region" description="Helical" evidence="13">
    <location>
        <begin position="504"/>
        <end position="530"/>
    </location>
</feature>
<protein>
    <recommendedName>
        <fullName evidence="5 13">GPI ethanolamine phosphate transferase 1</fullName>
        <ecNumber evidence="13">2.-.-.-</ecNumber>
    </recommendedName>
</protein>
<feature type="transmembrane region" description="Helical" evidence="13">
    <location>
        <begin position="7"/>
        <end position="31"/>
    </location>
</feature>
<keyword evidence="12" id="KW-0325">Glycoprotein</keyword>
<dbReference type="InterPro" id="IPR007070">
    <property type="entry name" value="GPI_EtnP_transferase_1"/>
</dbReference>
<dbReference type="PANTHER" id="PTHR12250:SF0">
    <property type="entry name" value="GPI ETHANOLAMINE PHOSPHATE TRANSFERASE 1"/>
    <property type="match status" value="1"/>
</dbReference>
<dbReference type="EMBL" id="OU015568">
    <property type="protein sequence ID" value="CAG5090751.1"/>
    <property type="molecule type" value="Genomic_DNA"/>
</dbReference>
<feature type="transmembrane region" description="Helical" evidence="13">
    <location>
        <begin position="568"/>
        <end position="586"/>
    </location>
</feature>
<feature type="transmembrane region" description="Helical" evidence="13">
    <location>
        <begin position="895"/>
        <end position="918"/>
    </location>
</feature>
<evidence type="ECO:0000259" key="14">
    <source>
        <dbReference type="Pfam" id="PF04987"/>
    </source>
</evidence>
<feature type="transmembrane region" description="Helical" evidence="13">
    <location>
        <begin position="665"/>
        <end position="682"/>
    </location>
</feature>
<comment type="subcellular location">
    <subcellularLocation>
        <location evidence="1 13">Endoplasmic reticulum membrane</location>
        <topology evidence="1 13">Multi-pass membrane protein</topology>
    </subcellularLocation>
</comment>
<feature type="transmembrane region" description="Helical" evidence="13">
    <location>
        <begin position="734"/>
        <end position="756"/>
    </location>
</feature>
<accession>A0ABN7S4R8</accession>
<evidence type="ECO:0000256" key="11">
    <source>
        <dbReference type="ARBA" id="ARBA00023136"/>
    </source>
</evidence>
<comment type="similarity">
    <text evidence="4 13">Belongs to the PIGG/PIGN/PIGO family. PIGN subfamily.</text>
</comment>